<comment type="caution">
    <text evidence="1">The sequence shown here is derived from an EMBL/GenBank/DDBJ whole genome shotgun (WGS) entry which is preliminary data.</text>
</comment>
<reference evidence="1 2" key="1">
    <citation type="submission" date="2024-03" db="EMBL/GenBank/DDBJ databases">
        <title>Ignisphaera cupida sp. nov., a hyperthermophilic hydrolytic archaeon from a hot spring of Kamchatka, and proposal of Ignisphaeraceae fam. nov.</title>
        <authorList>
            <person name="Podosokorskaya O.A."/>
            <person name="Elcheninov A.G."/>
            <person name="Maltseva A.I."/>
            <person name="Zayulina K.S."/>
            <person name="Novikov A."/>
            <person name="Merkel A.Y."/>
        </authorList>
    </citation>
    <scope>NUCLEOTIDE SEQUENCE [LARGE SCALE GENOMIC DNA]</scope>
    <source>
        <strain evidence="1 2">38H-sp</strain>
    </source>
</reference>
<name>A0ABU9UCI3_9SPIR</name>
<proteinExistence type="predicted"/>
<accession>A0ABU9UCI3</accession>
<evidence type="ECO:0000313" key="1">
    <source>
        <dbReference type="EMBL" id="MEM5948209.1"/>
    </source>
</evidence>
<keyword evidence="2" id="KW-1185">Reference proteome</keyword>
<dbReference type="EMBL" id="JBCHKQ010000002">
    <property type="protein sequence ID" value="MEM5948209.1"/>
    <property type="molecule type" value="Genomic_DNA"/>
</dbReference>
<sequence length="83" mass="9591">MGYPGMPIIMGQDSGLIIVSHHRVIQVVEIYKEYQHLFAKHLTYPRLCVVSLCFKIGVLYLGIQIHKGEERIRPPLPVMLENY</sequence>
<organism evidence="1 2">
    <name type="scientific">Rarispira pelagica</name>
    <dbReference type="NCBI Taxonomy" id="3141764"/>
    <lineage>
        <taxon>Bacteria</taxon>
        <taxon>Pseudomonadati</taxon>
        <taxon>Spirochaetota</taxon>
        <taxon>Spirochaetia</taxon>
        <taxon>Winmispirales</taxon>
        <taxon>Winmispiraceae</taxon>
        <taxon>Rarispira</taxon>
    </lineage>
</organism>
<evidence type="ECO:0000313" key="2">
    <source>
        <dbReference type="Proteomes" id="UP001466331"/>
    </source>
</evidence>
<protein>
    <submittedName>
        <fullName evidence="1">Uncharacterized protein</fullName>
    </submittedName>
</protein>
<gene>
    <name evidence="1" type="ORF">WKV44_06610</name>
</gene>
<dbReference type="Proteomes" id="UP001466331">
    <property type="component" value="Unassembled WGS sequence"/>
</dbReference>
<dbReference type="RefSeq" id="WP_420069655.1">
    <property type="nucleotide sequence ID" value="NZ_JBCHKQ010000002.1"/>
</dbReference>